<dbReference type="SUPFAM" id="SSF47220">
    <property type="entry name" value="alpha-catenin/vinculin-like"/>
    <property type="match status" value="1"/>
</dbReference>
<evidence type="ECO:0000256" key="2">
    <source>
        <dbReference type="ARBA" id="ARBA00022490"/>
    </source>
</evidence>
<dbReference type="GO" id="GO:0007155">
    <property type="term" value="P:cell adhesion"/>
    <property type="evidence" value="ECO:0007669"/>
    <property type="project" value="InterPro"/>
</dbReference>
<dbReference type="Proteomes" id="UP000792457">
    <property type="component" value="Unassembled WGS sequence"/>
</dbReference>
<gene>
    <name evidence="3" type="ORF">J437_LFUL002743</name>
</gene>
<comment type="subcellular location">
    <subcellularLocation>
        <location evidence="1">Cytoplasm</location>
    </subcellularLocation>
</comment>
<dbReference type="InterPro" id="IPR030045">
    <property type="entry name" value="CTNNAL1"/>
</dbReference>
<dbReference type="InterPro" id="IPR036723">
    <property type="entry name" value="Alpha-catenin/vinculin-like_sf"/>
</dbReference>
<evidence type="ECO:0000313" key="4">
    <source>
        <dbReference type="Proteomes" id="UP000792457"/>
    </source>
</evidence>
<evidence type="ECO:0008006" key="5">
    <source>
        <dbReference type="Google" id="ProtNLM"/>
    </source>
</evidence>
<keyword evidence="4" id="KW-1185">Reference proteome</keyword>
<dbReference type="OrthoDB" id="9933814at2759"/>
<reference evidence="3" key="1">
    <citation type="submission" date="2013-04" db="EMBL/GenBank/DDBJ databases">
        <authorList>
            <person name="Qu J."/>
            <person name="Murali S.C."/>
            <person name="Bandaranaike D."/>
            <person name="Bellair M."/>
            <person name="Blankenburg K."/>
            <person name="Chao H."/>
            <person name="Dinh H."/>
            <person name="Doddapaneni H."/>
            <person name="Downs B."/>
            <person name="Dugan-Rocha S."/>
            <person name="Elkadiri S."/>
            <person name="Gnanaolivu R.D."/>
            <person name="Hernandez B."/>
            <person name="Javaid M."/>
            <person name="Jayaseelan J.C."/>
            <person name="Lee S."/>
            <person name="Li M."/>
            <person name="Ming W."/>
            <person name="Munidasa M."/>
            <person name="Muniz J."/>
            <person name="Nguyen L."/>
            <person name="Ongeri F."/>
            <person name="Osuji N."/>
            <person name="Pu L.-L."/>
            <person name="Puazo M."/>
            <person name="Qu C."/>
            <person name="Quiroz J."/>
            <person name="Raj R."/>
            <person name="Weissenberger G."/>
            <person name="Xin Y."/>
            <person name="Zou X."/>
            <person name="Han Y."/>
            <person name="Richards S."/>
            <person name="Worley K."/>
            <person name="Muzny D."/>
            <person name="Gibbs R."/>
        </authorList>
    </citation>
    <scope>NUCLEOTIDE SEQUENCE</scope>
    <source>
        <strain evidence="3">Sampled in the wild</strain>
    </source>
</reference>
<name>A0A8K0K2A5_LADFU</name>
<reference evidence="3" key="2">
    <citation type="submission" date="2017-10" db="EMBL/GenBank/DDBJ databases">
        <title>Ladona fulva Genome sequencing and assembly.</title>
        <authorList>
            <person name="Murali S."/>
            <person name="Richards S."/>
            <person name="Bandaranaike D."/>
            <person name="Bellair M."/>
            <person name="Blankenburg K."/>
            <person name="Chao H."/>
            <person name="Dinh H."/>
            <person name="Doddapaneni H."/>
            <person name="Dugan-Rocha S."/>
            <person name="Elkadiri S."/>
            <person name="Gnanaolivu R."/>
            <person name="Hernandez B."/>
            <person name="Skinner E."/>
            <person name="Javaid M."/>
            <person name="Lee S."/>
            <person name="Li M."/>
            <person name="Ming W."/>
            <person name="Munidasa M."/>
            <person name="Muniz J."/>
            <person name="Nguyen L."/>
            <person name="Hughes D."/>
            <person name="Osuji N."/>
            <person name="Pu L.-L."/>
            <person name="Puazo M."/>
            <person name="Qu C."/>
            <person name="Quiroz J."/>
            <person name="Raj R."/>
            <person name="Weissenberger G."/>
            <person name="Xin Y."/>
            <person name="Zou X."/>
            <person name="Han Y."/>
            <person name="Worley K."/>
            <person name="Muzny D."/>
            <person name="Gibbs R."/>
        </authorList>
    </citation>
    <scope>NUCLEOTIDE SEQUENCE</scope>
    <source>
        <strain evidence="3">Sampled in the wild</strain>
    </source>
</reference>
<sequence length="109" mass="11438">MSFVVLLNCPALLSRLPSHNPLLFPPSISLSPSLLQISTLVSHEERGSGALVPSPSCRAVARVGVAVNLAVERFVTVGESIAEGNPEVREEMYDACKEARAAGKSGSPP</sequence>
<dbReference type="AlphaFoldDB" id="A0A8K0K2A5"/>
<dbReference type="PANTHER" id="PTHR46342:SF1">
    <property type="entry name" value="ALPHA-CATULIN"/>
    <property type="match status" value="1"/>
</dbReference>
<evidence type="ECO:0000256" key="1">
    <source>
        <dbReference type="ARBA" id="ARBA00004496"/>
    </source>
</evidence>
<protein>
    <recommendedName>
        <fullName evidence="5">Alpha-catulin</fullName>
    </recommendedName>
</protein>
<accession>A0A8K0K2A5</accession>
<evidence type="ECO:0000313" key="3">
    <source>
        <dbReference type="EMBL" id="KAG8226304.1"/>
    </source>
</evidence>
<dbReference type="EMBL" id="KZ308274">
    <property type="protein sequence ID" value="KAG8226304.1"/>
    <property type="molecule type" value="Genomic_DNA"/>
</dbReference>
<dbReference type="GO" id="GO:0005737">
    <property type="term" value="C:cytoplasm"/>
    <property type="evidence" value="ECO:0007669"/>
    <property type="project" value="UniProtKB-SubCell"/>
</dbReference>
<keyword evidence="2" id="KW-0963">Cytoplasm</keyword>
<dbReference type="GO" id="GO:0007266">
    <property type="term" value="P:Rho protein signal transduction"/>
    <property type="evidence" value="ECO:0007669"/>
    <property type="project" value="InterPro"/>
</dbReference>
<dbReference type="PANTHER" id="PTHR46342">
    <property type="entry name" value="ALPHA-CATULIN"/>
    <property type="match status" value="1"/>
</dbReference>
<comment type="caution">
    <text evidence="3">The sequence shown here is derived from an EMBL/GenBank/DDBJ whole genome shotgun (WGS) entry which is preliminary data.</text>
</comment>
<dbReference type="GO" id="GO:0051015">
    <property type="term" value="F:actin filament binding"/>
    <property type="evidence" value="ECO:0007669"/>
    <property type="project" value="InterPro"/>
</dbReference>
<dbReference type="Gene3D" id="1.20.120.230">
    <property type="entry name" value="Alpha-catenin/vinculin-like"/>
    <property type="match status" value="1"/>
</dbReference>
<proteinExistence type="predicted"/>
<organism evidence="3 4">
    <name type="scientific">Ladona fulva</name>
    <name type="common">Scarce chaser dragonfly</name>
    <name type="synonym">Libellula fulva</name>
    <dbReference type="NCBI Taxonomy" id="123851"/>
    <lineage>
        <taxon>Eukaryota</taxon>
        <taxon>Metazoa</taxon>
        <taxon>Ecdysozoa</taxon>
        <taxon>Arthropoda</taxon>
        <taxon>Hexapoda</taxon>
        <taxon>Insecta</taxon>
        <taxon>Pterygota</taxon>
        <taxon>Palaeoptera</taxon>
        <taxon>Odonata</taxon>
        <taxon>Epiprocta</taxon>
        <taxon>Anisoptera</taxon>
        <taxon>Libelluloidea</taxon>
        <taxon>Libellulidae</taxon>
        <taxon>Ladona</taxon>
    </lineage>
</organism>